<gene>
    <name evidence="6" type="ORF">BN3087_460008</name>
</gene>
<dbReference type="Pfam" id="PF25583">
    <property type="entry name" value="WCX"/>
    <property type="match status" value="1"/>
</dbReference>
<keyword evidence="2" id="KW-0804">Transcription</keyword>
<dbReference type="GO" id="GO:0003700">
    <property type="term" value="F:DNA-binding transcription factor activity"/>
    <property type="evidence" value="ECO:0007669"/>
    <property type="project" value="InterPro"/>
</dbReference>
<evidence type="ECO:0000256" key="1">
    <source>
        <dbReference type="ARBA" id="ARBA00023015"/>
    </source>
</evidence>
<dbReference type="EMBL" id="FAXN01000047">
    <property type="protein sequence ID" value="CUV65835.1"/>
    <property type="molecule type" value="Genomic_DNA"/>
</dbReference>
<feature type="domain" description="WCX" evidence="5">
    <location>
        <begin position="222"/>
        <end position="299"/>
    </location>
</feature>
<organism evidence="6">
    <name type="scientific">Sulfurovum sp. enrichment culture clone C5</name>
    <dbReference type="NCBI Taxonomy" id="497650"/>
    <lineage>
        <taxon>Bacteria</taxon>
        <taxon>Pseudomonadati</taxon>
        <taxon>Campylobacterota</taxon>
        <taxon>Epsilonproteobacteria</taxon>
        <taxon>Campylobacterales</taxon>
        <taxon>Sulfurovaceae</taxon>
        <taxon>Sulfurovum</taxon>
        <taxon>environmental samples</taxon>
    </lineage>
</organism>
<dbReference type="PANTHER" id="PTHR34580:SF1">
    <property type="entry name" value="PROTEIN PAFC"/>
    <property type="match status" value="1"/>
</dbReference>
<dbReference type="InterPro" id="IPR026881">
    <property type="entry name" value="WYL_dom"/>
</dbReference>
<evidence type="ECO:0000313" key="6">
    <source>
        <dbReference type="EMBL" id="CUV65835.1"/>
    </source>
</evidence>
<dbReference type="InterPro" id="IPR051534">
    <property type="entry name" value="CBASS_pafABC_assoc_protein"/>
</dbReference>
<name>A0A0S4XNH2_9BACT</name>
<keyword evidence="1" id="KW-0805">Transcription regulation</keyword>
<dbReference type="InterPro" id="IPR036388">
    <property type="entry name" value="WH-like_DNA-bd_sf"/>
</dbReference>
<accession>A0A0S4XNH2</accession>
<evidence type="ECO:0000259" key="5">
    <source>
        <dbReference type="Pfam" id="PF25583"/>
    </source>
</evidence>
<dbReference type="Pfam" id="PF08220">
    <property type="entry name" value="HTH_DeoR"/>
    <property type="match status" value="1"/>
</dbReference>
<dbReference type="Pfam" id="PF13280">
    <property type="entry name" value="WYL"/>
    <property type="match status" value="1"/>
</dbReference>
<protein>
    <submittedName>
        <fullName evidence="6">Putative transcriptional regulator</fullName>
    </submittedName>
</protein>
<dbReference type="Gene3D" id="1.10.10.10">
    <property type="entry name" value="Winged helix-like DNA-binding domain superfamily/Winged helix DNA-binding domain"/>
    <property type="match status" value="1"/>
</dbReference>
<proteinExistence type="predicted"/>
<sequence length="302" mass="35131">MNITSLHQNKDIRINAIYDILRHSSVTMGELSDMFDVSTKTIQRDYNEILKFNGIVKDGRKLCFDPNFDMGNLNSTQKTVLGILDEMAKNVGGEFYGRAHTLLSQISSQIDHHIFTNYKSETLSSTDIDKFIKFEQAIKDKCIASFTYNGYKYYVKPLKLAFFDGYWYLLVLDKNDNDKFKKFHIKSISDIEKAGEIFEIDSTLDERLKMANSIWFQLENEPFDVRLHVDNEYVKYFERRPLRTQSITGKDADGSIEVTVTVTYKMEIIPLILSSIPYVRVLEPQWLADEVKKSIKKYLKSI</sequence>
<evidence type="ECO:0000259" key="3">
    <source>
        <dbReference type="Pfam" id="PF08220"/>
    </source>
</evidence>
<dbReference type="PROSITE" id="PS52050">
    <property type="entry name" value="WYL"/>
    <property type="match status" value="1"/>
</dbReference>
<reference evidence="6" key="1">
    <citation type="submission" date="2015-11" db="EMBL/GenBank/DDBJ databases">
        <authorList>
            <person name="Zhang Y."/>
            <person name="Guo Z."/>
        </authorList>
    </citation>
    <scope>NUCLEOTIDE SEQUENCE</scope>
    <source>
        <strain evidence="6">BN30871</strain>
    </source>
</reference>
<evidence type="ECO:0000256" key="2">
    <source>
        <dbReference type="ARBA" id="ARBA00023163"/>
    </source>
</evidence>
<feature type="domain" description="HTH deoR-type" evidence="3">
    <location>
        <begin position="13"/>
        <end position="49"/>
    </location>
</feature>
<feature type="domain" description="WYL" evidence="4">
    <location>
        <begin position="134"/>
        <end position="192"/>
    </location>
</feature>
<dbReference type="AlphaFoldDB" id="A0A0S4XNH2"/>
<dbReference type="PANTHER" id="PTHR34580">
    <property type="match status" value="1"/>
</dbReference>
<dbReference type="InterPro" id="IPR057727">
    <property type="entry name" value="WCX_dom"/>
</dbReference>
<evidence type="ECO:0000259" key="4">
    <source>
        <dbReference type="Pfam" id="PF13280"/>
    </source>
</evidence>
<dbReference type="InterPro" id="IPR001034">
    <property type="entry name" value="DeoR_HTH"/>
</dbReference>